<evidence type="ECO:0000256" key="2">
    <source>
        <dbReference type="ARBA" id="ARBA00022679"/>
    </source>
</evidence>
<dbReference type="InterPro" id="IPR027417">
    <property type="entry name" value="P-loop_NTPase"/>
</dbReference>
<evidence type="ECO:0000256" key="8">
    <source>
        <dbReference type="HAMAP-Rule" id="MF_00165"/>
    </source>
</evidence>
<comment type="catalytic activity">
    <reaction evidence="7 8">
        <text>dTMP + ATP = dTDP + ADP</text>
        <dbReference type="Rhea" id="RHEA:13517"/>
        <dbReference type="ChEBI" id="CHEBI:30616"/>
        <dbReference type="ChEBI" id="CHEBI:58369"/>
        <dbReference type="ChEBI" id="CHEBI:63528"/>
        <dbReference type="ChEBI" id="CHEBI:456216"/>
        <dbReference type="EC" id="2.7.4.9"/>
    </reaction>
</comment>
<comment type="function">
    <text evidence="8">Phosphorylation of dTMP to form dTDP in both de novo and salvage pathways of dTTP synthesis.</text>
</comment>
<dbReference type="HAMAP" id="MF_00165">
    <property type="entry name" value="Thymidylate_kinase"/>
    <property type="match status" value="1"/>
</dbReference>
<dbReference type="GO" id="GO:0005737">
    <property type="term" value="C:cytoplasm"/>
    <property type="evidence" value="ECO:0007669"/>
    <property type="project" value="TreeGrafter"/>
</dbReference>
<evidence type="ECO:0000256" key="6">
    <source>
        <dbReference type="ARBA" id="ARBA00022840"/>
    </source>
</evidence>
<dbReference type="EMBL" id="CP017641">
    <property type="protein sequence ID" value="APZ95620.1"/>
    <property type="molecule type" value="Genomic_DNA"/>
</dbReference>
<comment type="similarity">
    <text evidence="1 8">Belongs to the thymidylate kinase family.</text>
</comment>
<dbReference type="EC" id="2.7.4.9" evidence="8"/>
<comment type="caution">
    <text evidence="8">Lacks conserved residue(s) required for the propagation of feature annotation.</text>
</comment>
<dbReference type="PANTHER" id="PTHR10344:SF4">
    <property type="entry name" value="UMP-CMP KINASE 2, MITOCHONDRIAL"/>
    <property type="match status" value="1"/>
</dbReference>
<dbReference type="OrthoDB" id="9774907at2"/>
<dbReference type="CDD" id="cd01672">
    <property type="entry name" value="TMPK"/>
    <property type="match status" value="1"/>
</dbReference>
<dbReference type="GO" id="GO:0006233">
    <property type="term" value="P:dTDP biosynthetic process"/>
    <property type="evidence" value="ECO:0007669"/>
    <property type="project" value="InterPro"/>
</dbReference>
<dbReference type="InterPro" id="IPR018094">
    <property type="entry name" value="Thymidylate_kinase"/>
</dbReference>
<dbReference type="InterPro" id="IPR039430">
    <property type="entry name" value="Thymidylate_kin-like_dom"/>
</dbReference>
<dbReference type="GO" id="GO:0004798">
    <property type="term" value="F:dTMP kinase activity"/>
    <property type="evidence" value="ECO:0007669"/>
    <property type="project" value="UniProtKB-UniRule"/>
</dbReference>
<evidence type="ECO:0000313" key="11">
    <source>
        <dbReference type="Proteomes" id="UP000187735"/>
    </source>
</evidence>
<name>A0A1P8WNI4_9PLAN</name>
<keyword evidence="5 8" id="KW-0418">Kinase</keyword>
<dbReference type="Gene3D" id="3.40.50.300">
    <property type="entry name" value="P-loop containing nucleotide triphosphate hydrolases"/>
    <property type="match status" value="1"/>
</dbReference>
<evidence type="ECO:0000259" key="9">
    <source>
        <dbReference type="Pfam" id="PF02223"/>
    </source>
</evidence>
<evidence type="ECO:0000313" key="10">
    <source>
        <dbReference type="EMBL" id="APZ95620.1"/>
    </source>
</evidence>
<dbReference type="KEGG" id="fmr:Fuma_05279"/>
<reference evidence="10 11" key="1">
    <citation type="journal article" date="2016" name="Front. Microbiol.">
        <title>Fuerstia marisgermanicae gen. nov., sp. nov., an Unusual Member of the Phylum Planctomycetes from the German Wadden Sea.</title>
        <authorList>
            <person name="Kohn T."/>
            <person name="Heuer A."/>
            <person name="Jogler M."/>
            <person name="Vollmers J."/>
            <person name="Boedeker C."/>
            <person name="Bunk B."/>
            <person name="Rast P."/>
            <person name="Borchert D."/>
            <person name="Glockner I."/>
            <person name="Freese H.M."/>
            <person name="Klenk H.P."/>
            <person name="Overmann J."/>
            <person name="Kaster A.K."/>
            <person name="Rohde M."/>
            <person name="Wiegand S."/>
            <person name="Jogler C."/>
        </authorList>
    </citation>
    <scope>NUCLEOTIDE SEQUENCE [LARGE SCALE GENOMIC DNA]</scope>
    <source>
        <strain evidence="10 11">NH11</strain>
    </source>
</reference>
<dbReference type="STRING" id="1891926.Fuma_05279"/>
<keyword evidence="6 8" id="KW-0067">ATP-binding</keyword>
<evidence type="ECO:0000256" key="1">
    <source>
        <dbReference type="ARBA" id="ARBA00009776"/>
    </source>
</evidence>
<gene>
    <name evidence="8 10" type="primary">tmk</name>
    <name evidence="10" type="ORF">Fuma_05279</name>
</gene>
<keyword evidence="11" id="KW-1185">Reference proteome</keyword>
<dbReference type="Pfam" id="PF02223">
    <property type="entry name" value="Thymidylate_kin"/>
    <property type="match status" value="1"/>
</dbReference>
<feature type="domain" description="Thymidylate kinase-like" evidence="9">
    <location>
        <begin position="7"/>
        <end position="200"/>
    </location>
</feature>
<dbReference type="SUPFAM" id="SSF52540">
    <property type="entry name" value="P-loop containing nucleoside triphosphate hydrolases"/>
    <property type="match status" value="1"/>
</dbReference>
<accession>A0A1P8WNI4</accession>
<dbReference type="PANTHER" id="PTHR10344">
    <property type="entry name" value="THYMIDYLATE KINASE"/>
    <property type="match status" value="1"/>
</dbReference>
<protein>
    <recommendedName>
        <fullName evidence="8">Thymidylate kinase</fullName>
        <ecNumber evidence="8">2.7.4.9</ecNumber>
    </recommendedName>
    <alternativeName>
        <fullName evidence="8">dTMP kinase</fullName>
    </alternativeName>
</protein>
<keyword evidence="3 8" id="KW-0545">Nucleotide biosynthesis</keyword>
<dbReference type="AlphaFoldDB" id="A0A1P8WNI4"/>
<dbReference type="RefSeq" id="WP_077026762.1">
    <property type="nucleotide sequence ID" value="NZ_CP017641.1"/>
</dbReference>
<sequence length="233" mass="25904">MTALIAIEGIDGAGKGTQCKHLVDRLTAAGVRTAGLQFPRYSETTFGAAIGDFLNGRFGSLDQVHPQLAAVLYAGDRFESKQVLQQAVDTHDVVVLDRFTGSNLAHQSAKLQGEERAELLKWIDHVEHVVFGLPRPDLNILIDISSNWSRELVSRKAARDYTDNEADIQEANLPYLEKVRACYVTVAEQRDDWQIVESLNEDGELRSVRDINDEVFELIKPLAGLPDPQIPVK</sequence>
<proteinExistence type="inferred from homology"/>
<dbReference type="GO" id="GO:0006235">
    <property type="term" value="P:dTTP biosynthetic process"/>
    <property type="evidence" value="ECO:0007669"/>
    <property type="project" value="UniProtKB-UniRule"/>
</dbReference>
<keyword evidence="2 8" id="KW-0808">Transferase</keyword>
<evidence type="ECO:0000256" key="4">
    <source>
        <dbReference type="ARBA" id="ARBA00022741"/>
    </source>
</evidence>
<evidence type="ECO:0000256" key="7">
    <source>
        <dbReference type="ARBA" id="ARBA00048743"/>
    </source>
</evidence>
<evidence type="ECO:0000256" key="5">
    <source>
        <dbReference type="ARBA" id="ARBA00022777"/>
    </source>
</evidence>
<dbReference type="GO" id="GO:0006227">
    <property type="term" value="P:dUDP biosynthetic process"/>
    <property type="evidence" value="ECO:0007669"/>
    <property type="project" value="TreeGrafter"/>
</dbReference>
<keyword evidence="4 8" id="KW-0547">Nucleotide-binding</keyword>
<dbReference type="Proteomes" id="UP000187735">
    <property type="component" value="Chromosome"/>
</dbReference>
<dbReference type="GO" id="GO:0005524">
    <property type="term" value="F:ATP binding"/>
    <property type="evidence" value="ECO:0007669"/>
    <property type="project" value="UniProtKB-UniRule"/>
</dbReference>
<evidence type="ECO:0000256" key="3">
    <source>
        <dbReference type="ARBA" id="ARBA00022727"/>
    </source>
</evidence>
<organism evidence="10 11">
    <name type="scientific">Fuerstiella marisgermanici</name>
    <dbReference type="NCBI Taxonomy" id="1891926"/>
    <lineage>
        <taxon>Bacteria</taxon>
        <taxon>Pseudomonadati</taxon>
        <taxon>Planctomycetota</taxon>
        <taxon>Planctomycetia</taxon>
        <taxon>Planctomycetales</taxon>
        <taxon>Planctomycetaceae</taxon>
        <taxon>Fuerstiella</taxon>
    </lineage>
</organism>